<name>A0ABQ2F9C4_9MICO</name>
<feature type="transmembrane region" description="Helical" evidence="2">
    <location>
        <begin position="12"/>
        <end position="37"/>
    </location>
</feature>
<evidence type="ECO:0000313" key="3">
    <source>
        <dbReference type="EMBL" id="GGK63859.1"/>
    </source>
</evidence>
<organism evidence="3 4">
    <name type="scientific">Ornithinimicrobium pekingense</name>
    <dbReference type="NCBI Taxonomy" id="384677"/>
    <lineage>
        <taxon>Bacteria</taxon>
        <taxon>Bacillati</taxon>
        <taxon>Actinomycetota</taxon>
        <taxon>Actinomycetes</taxon>
        <taxon>Micrococcales</taxon>
        <taxon>Ornithinimicrobiaceae</taxon>
        <taxon>Ornithinimicrobium</taxon>
    </lineage>
</organism>
<reference evidence="4" key="1">
    <citation type="journal article" date="2019" name="Int. J. Syst. Evol. Microbiol.">
        <title>The Global Catalogue of Microorganisms (GCM) 10K type strain sequencing project: providing services to taxonomists for standard genome sequencing and annotation.</title>
        <authorList>
            <consortium name="The Broad Institute Genomics Platform"/>
            <consortium name="The Broad Institute Genome Sequencing Center for Infectious Disease"/>
            <person name="Wu L."/>
            <person name="Ma J."/>
        </authorList>
    </citation>
    <scope>NUCLEOTIDE SEQUENCE [LARGE SCALE GENOMIC DNA]</scope>
    <source>
        <strain evidence="4">CGMCC 1.5362</strain>
    </source>
</reference>
<keyword evidence="4" id="KW-1185">Reference proteome</keyword>
<keyword evidence="2" id="KW-0812">Transmembrane</keyword>
<dbReference type="EMBL" id="BMLB01000002">
    <property type="protein sequence ID" value="GGK63859.1"/>
    <property type="molecule type" value="Genomic_DNA"/>
</dbReference>
<accession>A0ABQ2F9C4</accession>
<keyword evidence="2" id="KW-0472">Membrane</keyword>
<gene>
    <name evidence="3" type="ORF">GCM10011509_10330</name>
</gene>
<sequence length="100" mass="10587">MWVHTMSLTATWWMWTLMLLATVGFWTLVAVVVKVVVTRPGPGERTAPISSGTTSCPGDAAPAHHEAGASPPPLPLPDQAETSPGRRISPDVGTGRRGMD</sequence>
<comment type="caution">
    <text evidence="3">The sequence shown here is derived from an EMBL/GenBank/DDBJ whole genome shotgun (WGS) entry which is preliminary data.</text>
</comment>
<dbReference type="Proteomes" id="UP000662111">
    <property type="component" value="Unassembled WGS sequence"/>
</dbReference>
<feature type="region of interest" description="Disordered" evidence="1">
    <location>
        <begin position="40"/>
        <end position="100"/>
    </location>
</feature>
<protein>
    <submittedName>
        <fullName evidence="3">Uncharacterized protein</fullName>
    </submittedName>
</protein>
<proteinExistence type="predicted"/>
<evidence type="ECO:0000256" key="1">
    <source>
        <dbReference type="SAM" id="MobiDB-lite"/>
    </source>
</evidence>
<evidence type="ECO:0000313" key="4">
    <source>
        <dbReference type="Proteomes" id="UP000662111"/>
    </source>
</evidence>
<keyword evidence="2" id="KW-1133">Transmembrane helix</keyword>
<evidence type="ECO:0000256" key="2">
    <source>
        <dbReference type="SAM" id="Phobius"/>
    </source>
</evidence>